<proteinExistence type="predicted"/>
<reference evidence="2 3" key="1">
    <citation type="submission" date="2014-01" db="EMBL/GenBank/DDBJ databases">
        <title>Genome sequence determination for a cystic fibrosis isolate, Inquilinus limosus.</title>
        <authorList>
            <person name="Pino M."/>
            <person name="Di Conza J."/>
            <person name="Gutkind G."/>
        </authorList>
    </citation>
    <scope>NUCLEOTIDE SEQUENCE [LARGE SCALE GENOMIC DNA]</scope>
    <source>
        <strain evidence="2 3">MP06</strain>
    </source>
</reference>
<accession>A0A0A0CVJ6</accession>
<evidence type="ECO:0000313" key="3">
    <source>
        <dbReference type="Proteomes" id="UP000029995"/>
    </source>
</evidence>
<evidence type="ECO:0008006" key="4">
    <source>
        <dbReference type="Google" id="ProtNLM"/>
    </source>
</evidence>
<sequence>GAIPAAGLPSAATARWRRQRRPGPAGAWRCCRASWAIPIPAWRRSRSDALPPPREIWLLIRPDLAEVPRVRAVADALADLFRKNRALFG</sequence>
<protein>
    <recommendedName>
        <fullName evidence="4">LysR substrate-binding domain-containing protein</fullName>
    </recommendedName>
</protein>
<name>A0A0A0CVJ6_9PROT</name>
<evidence type="ECO:0000313" key="2">
    <source>
        <dbReference type="EMBL" id="KGM30451.1"/>
    </source>
</evidence>
<dbReference type="EMBL" id="JANX01000833">
    <property type="protein sequence ID" value="KGM30451.1"/>
    <property type="molecule type" value="Genomic_DNA"/>
</dbReference>
<gene>
    <name evidence="2" type="ORF">P409_32935</name>
</gene>
<feature type="region of interest" description="Disordered" evidence="1">
    <location>
        <begin position="1"/>
        <end position="25"/>
    </location>
</feature>
<evidence type="ECO:0000256" key="1">
    <source>
        <dbReference type="SAM" id="MobiDB-lite"/>
    </source>
</evidence>
<dbReference type="AlphaFoldDB" id="A0A0A0CVJ6"/>
<dbReference type="Proteomes" id="UP000029995">
    <property type="component" value="Unassembled WGS sequence"/>
</dbReference>
<feature type="non-terminal residue" evidence="2">
    <location>
        <position position="1"/>
    </location>
</feature>
<comment type="caution">
    <text evidence="2">The sequence shown here is derived from an EMBL/GenBank/DDBJ whole genome shotgun (WGS) entry which is preliminary data.</text>
</comment>
<organism evidence="2 3">
    <name type="scientific">Inquilinus limosus MP06</name>
    <dbReference type="NCBI Taxonomy" id="1398085"/>
    <lineage>
        <taxon>Bacteria</taxon>
        <taxon>Pseudomonadati</taxon>
        <taxon>Pseudomonadota</taxon>
        <taxon>Alphaproteobacteria</taxon>
        <taxon>Rhodospirillales</taxon>
        <taxon>Rhodospirillaceae</taxon>
        <taxon>Inquilinus</taxon>
    </lineage>
</organism>